<dbReference type="AlphaFoldDB" id="A0A077NTL8"/>
<protein>
    <submittedName>
        <fullName evidence="1">Uncharacterized protein</fullName>
    </submittedName>
</protein>
<reference evidence="1" key="1">
    <citation type="submission" date="2013-07" db="EMBL/GenBank/DDBJ databases">
        <title>Sub-species coevolution in mutualistic symbiosis.</title>
        <authorList>
            <person name="Murfin K."/>
            <person name="Klassen J."/>
            <person name="Lee M."/>
            <person name="Forst S."/>
            <person name="Stock P."/>
            <person name="Goodrich-Blair H."/>
        </authorList>
    </citation>
    <scope>NUCLEOTIDE SEQUENCE [LARGE SCALE GENOMIC DNA]</scope>
    <source>
        <strain evidence="1">Feltiae Moldova</strain>
    </source>
</reference>
<evidence type="ECO:0000313" key="1">
    <source>
        <dbReference type="EMBL" id="CDH01763.1"/>
    </source>
</evidence>
<organism evidence="1">
    <name type="scientific">Xenorhabdus bovienii str. feltiae Moldova</name>
    <dbReference type="NCBI Taxonomy" id="1398200"/>
    <lineage>
        <taxon>Bacteria</taxon>
        <taxon>Pseudomonadati</taxon>
        <taxon>Pseudomonadota</taxon>
        <taxon>Gammaproteobacteria</taxon>
        <taxon>Enterobacterales</taxon>
        <taxon>Morganellaceae</taxon>
        <taxon>Xenorhabdus</taxon>
    </lineage>
</organism>
<comment type="caution">
    <text evidence="1">The sequence shown here is derived from an EMBL/GenBank/DDBJ whole genome shotgun (WGS) entry which is preliminary data.</text>
</comment>
<name>A0A077NTL8_XENBV</name>
<dbReference type="Proteomes" id="UP000028487">
    <property type="component" value="Unassembled WGS sequence"/>
</dbReference>
<gene>
    <name evidence="1" type="ORF">XBFM1_2320021</name>
</gene>
<sequence>MAITQILNRVSFSLINAQNAYLQAHREKGEKSSHLFIIKQSKYSACFDKITISEFSHFKWHTFSIHAVRYSSYWLDSVLIILKALLFIL</sequence>
<dbReference type="HOGENOM" id="CLU_2453927_0_0_6"/>
<accession>A0A077NTL8</accession>
<dbReference type="EMBL" id="CBSV010000149">
    <property type="protein sequence ID" value="CDH01763.1"/>
    <property type="molecule type" value="Genomic_DNA"/>
</dbReference>
<proteinExistence type="predicted"/>